<evidence type="ECO:0000313" key="1">
    <source>
        <dbReference type="EMBL" id="JAD71966.1"/>
    </source>
</evidence>
<proteinExistence type="predicted"/>
<protein>
    <submittedName>
        <fullName evidence="1">Uncharacterized protein</fullName>
    </submittedName>
</protein>
<organism evidence="1">
    <name type="scientific">Arundo donax</name>
    <name type="common">Giant reed</name>
    <name type="synonym">Donax arundinaceus</name>
    <dbReference type="NCBI Taxonomy" id="35708"/>
    <lineage>
        <taxon>Eukaryota</taxon>
        <taxon>Viridiplantae</taxon>
        <taxon>Streptophyta</taxon>
        <taxon>Embryophyta</taxon>
        <taxon>Tracheophyta</taxon>
        <taxon>Spermatophyta</taxon>
        <taxon>Magnoliopsida</taxon>
        <taxon>Liliopsida</taxon>
        <taxon>Poales</taxon>
        <taxon>Poaceae</taxon>
        <taxon>PACMAD clade</taxon>
        <taxon>Arundinoideae</taxon>
        <taxon>Arundineae</taxon>
        <taxon>Arundo</taxon>
    </lineage>
</organism>
<sequence length="58" mass="6937">MSMPKLQHTFELIVDIINDRLLTILQEIQSTFCSCFHRFFSRFNRLTTNAFRSHSTRS</sequence>
<reference evidence="1" key="2">
    <citation type="journal article" date="2015" name="Data Brief">
        <title>Shoot transcriptome of the giant reed, Arundo donax.</title>
        <authorList>
            <person name="Barrero R.A."/>
            <person name="Guerrero F.D."/>
            <person name="Moolhuijzen P."/>
            <person name="Goolsby J.A."/>
            <person name="Tidwell J."/>
            <person name="Bellgard S.E."/>
            <person name="Bellgard M.I."/>
        </authorList>
    </citation>
    <scope>NUCLEOTIDE SEQUENCE</scope>
    <source>
        <tissue evidence="1">Shoot tissue taken approximately 20 cm above the soil surface</tissue>
    </source>
</reference>
<accession>A0A0A9C8S4</accession>
<dbReference type="AlphaFoldDB" id="A0A0A9C8S4"/>
<dbReference type="EMBL" id="GBRH01225929">
    <property type="protein sequence ID" value="JAD71966.1"/>
    <property type="molecule type" value="Transcribed_RNA"/>
</dbReference>
<reference evidence="1" key="1">
    <citation type="submission" date="2014-09" db="EMBL/GenBank/DDBJ databases">
        <authorList>
            <person name="Magalhaes I.L.F."/>
            <person name="Oliveira U."/>
            <person name="Santos F.R."/>
            <person name="Vidigal T.H.D.A."/>
            <person name="Brescovit A.D."/>
            <person name="Santos A.J."/>
        </authorList>
    </citation>
    <scope>NUCLEOTIDE SEQUENCE</scope>
    <source>
        <tissue evidence="1">Shoot tissue taken approximately 20 cm above the soil surface</tissue>
    </source>
</reference>
<name>A0A0A9C8S4_ARUDO</name>